<dbReference type="Gene3D" id="1.20.120.520">
    <property type="entry name" value="nmb1532 protein domain like"/>
    <property type="match status" value="1"/>
</dbReference>
<keyword evidence="4" id="KW-1185">Reference proteome</keyword>
<evidence type="ECO:0000313" key="4">
    <source>
        <dbReference type="Proteomes" id="UP000538196"/>
    </source>
</evidence>
<reference evidence="3 4" key="1">
    <citation type="submission" date="2020-08" db="EMBL/GenBank/DDBJ databases">
        <title>Sequencing the genomes of 1000 actinobacteria strains.</title>
        <authorList>
            <person name="Klenk H.-P."/>
        </authorList>
    </citation>
    <scope>NUCLEOTIDE SEQUENCE [LARGE SCALE GENOMIC DNA]</scope>
    <source>
        <strain evidence="3 4">DSM 20146</strain>
    </source>
</reference>
<feature type="region of interest" description="Disordered" evidence="1">
    <location>
        <begin position="1"/>
        <end position="22"/>
    </location>
</feature>
<dbReference type="InterPro" id="IPR053206">
    <property type="entry name" value="Dimeric_xanthone_biosynth"/>
</dbReference>
<evidence type="ECO:0000256" key="1">
    <source>
        <dbReference type="SAM" id="MobiDB-lite"/>
    </source>
</evidence>
<evidence type="ECO:0000259" key="2">
    <source>
        <dbReference type="Pfam" id="PF01814"/>
    </source>
</evidence>
<dbReference type="CDD" id="cd12108">
    <property type="entry name" value="Hr-like"/>
    <property type="match status" value="1"/>
</dbReference>
<feature type="domain" description="Hemerythrin-like" evidence="2">
    <location>
        <begin position="25"/>
        <end position="154"/>
    </location>
</feature>
<dbReference type="InterPro" id="IPR012312">
    <property type="entry name" value="Hemerythrin-like"/>
</dbReference>
<dbReference type="Proteomes" id="UP000538196">
    <property type="component" value="Unassembled WGS sequence"/>
</dbReference>
<dbReference type="Pfam" id="PF01814">
    <property type="entry name" value="Hemerythrin"/>
    <property type="match status" value="1"/>
</dbReference>
<name>A0A7W4YKY4_LEIAQ</name>
<comment type="caution">
    <text evidence="3">The sequence shown here is derived from an EMBL/GenBank/DDBJ whole genome shotgun (WGS) entry which is preliminary data.</text>
</comment>
<organism evidence="3 4">
    <name type="scientific">Leifsonia aquatica</name>
    <name type="common">Corynebacterium aquaticum</name>
    <dbReference type="NCBI Taxonomy" id="144185"/>
    <lineage>
        <taxon>Bacteria</taxon>
        <taxon>Bacillati</taxon>
        <taxon>Actinomycetota</taxon>
        <taxon>Actinomycetes</taxon>
        <taxon>Micrococcales</taxon>
        <taxon>Microbacteriaceae</taxon>
        <taxon>Leifsonia</taxon>
    </lineage>
</organism>
<dbReference type="EMBL" id="JACHVP010000005">
    <property type="protein sequence ID" value="MBB2968947.1"/>
    <property type="molecule type" value="Genomic_DNA"/>
</dbReference>
<dbReference type="PANTHER" id="PTHR38048">
    <property type="entry name" value="EXPRESSED PROTEIN"/>
    <property type="match status" value="1"/>
</dbReference>
<gene>
    <name evidence="3" type="ORF">FHX33_003729</name>
</gene>
<dbReference type="PANTHER" id="PTHR38048:SF2">
    <property type="entry name" value="HEMERYTHRIN-LIKE DOMAIN-CONTAINING PROTEIN"/>
    <property type="match status" value="1"/>
</dbReference>
<protein>
    <submittedName>
        <fullName evidence="3">Hemerythrin-like domain-containing protein</fullName>
    </submittedName>
</protein>
<accession>A0A7W4YKY4</accession>
<dbReference type="RefSeq" id="WP_039923743.1">
    <property type="nucleotide sequence ID" value="NZ_JACHVP010000005.1"/>
</dbReference>
<feature type="compositionally biased region" description="Polar residues" evidence="1">
    <location>
        <begin position="1"/>
        <end position="11"/>
    </location>
</feature>
<sequence>MAATPLPSSGASPLDGPTTCDASGMAEIHRMFRRSFDEATGLVDGVADGDSAHAQVVAAQLSLVSTSLHAHHEGEDARLWPAIDERAPSCAAHVERMRRQHAAMLVQLTALDAALPVWRDAPSATTAEPVRAALRGITGALAEHLPDEEATIVPVMERVLTPREVEWFARHGRASTPKGQSWNMLGAILAAQPDGGGEWEKKNLPAPVRFFWRRVGAPKYARYRAELEGRTSP</sequence>
<proteinExistence type="predicted"/>
<dbReference type="AlphaFoldDB" id="A0A7W4YKY4"/>
<evidence type="ECO:0000313" key="3">
    <source>
        <dbReference type="EMBL" id="MBB2968947.1"/>
    </source>
</evidence>